<feature type="domain" description="Solute-binding protein family 5" evidence="1">
    <location>
        <begin position="106"/>
        <end position="419"/>
    </location>
</feature>
<reference evidence="2 3" key="2">
    <citation type="submission" date="2020-02" db="EMBL/GenBank/DDBJ databases">
        <title>The new genus of Enterobacteriales.</title>
        <authorList>
            <person name="Kim I.S."/>
        </authorList>
    </citation>
    <scope>NUCLEOTIDE SEQUENCE [LARGE SCALE GENOMIC DNA]</scope>
    <source>
        <strain evidence="2 3">SAP-6</strain>
    </source>
</reference>
<dbReference type="EMBL" id="WUBS01000003">
    <property type="protein sequence ID" value="NDL62227.1"/>
    <property type="molecule type" value="Genomic_DNA"/>
</dbReference>
<comment type="caution">
    <text evidence="2">The sequence shown here is derived from an EMBL/GenBank/DDBJ whole genome shotgun (WGS) entry which is preliminary data.</text>
</comment>
<evidence type="ECO:0000313" key="2">
    <source>
        <dbReference type="EMBL" id="NDL62227.1"/>
    </source>
</evidence>
<accession>A0A845SFV9</accession>
<organism evidence="2 3">
    <name type="scientific">Acerihabitans arboris</name>
    <dbReference type="NCBI Taxonomy" id="2691583"/>
    <lineage>
        <taxon>Bacteria</taxon>
        <taxon>Pseudomonadati</taxon>
        <taxon>Pseudomonadota</taxon>
        <taxon>Gammaproteobacteria</taxon>
        <taxon>Enterobacterales</taxon>
        <taxon>Pectobacteriaceae</taxon>
        <taxon>Acerihabitans</taxon>
    </lineage>
</organism>
<dbReference type="Gene3D" id="3.40.190.10">
    <property type="entry name" value="Periplasmic binding protein-like II"/>
    <property type="match status" value="1"/>
</dbReference>
<dbReference type="CDD" id="cd08503">
    <property type="entry name" value="PBP2_NikA_DppA_OppA_like_17"/>
    <property type="match status" value="1"/>
</dbReference>
<dbReference type="PIRSF" id="PIRSF002741">
    <property type="entry name" value="MppA"/>
    <property type="match status" value="1"/>
</dbReference>
<dbReference type="InterPro" id="IPR039424">
    <property type="entry name" value="SBP_5"/>
</dbReference>
<dbReference type="Proteomes" id="UP000461443">
    <property type="component" value="Unassembled WGS sequence"/>
</dbReference>
<proteinExistence type="predicted"/>
<name>A0A845SFV9_9GAMM</name>
<keyword evidence="3" id="KW-1185">Reference proteome</keyword>
<dbReference type="RefSeq" id="WP_162364941.1">
    <property type="nucleotide sequence ID" value="NZ_WUBS01000003.1"/>
</dbReference>
<sequence length="534" mass="58767">MTKFVKDVNLVKPSMTNTITDVAITRRGMMKLLSAGVIMGTGLIGFPDFGYAAETPVKGGRLRAAMANASASDTLDPAKGSNSGDYTRQFMFYNGLTELDKNLVAQPALAESIDSSDGVIWQLKLRPGVTFHDGKALTAQDVVYSLSRHKDPAVASTAITLAEQFKQITAAGAGEVMIELTQPNFDLPALLATSPFLILQDGARDFSKANGTGPFICKEFSPGTRSVGIRNANYWKPGLPHLDEVELMGITDQPARVNALMSGDLHMISTLGAGDVKRLRANGQFGILESRSGMYSNLIIRADRAPGNNADFVLAMKYMQPREIILKTVMQGFGAIANDTPVPPWHPMFNKDLPQRPYDLDKARFHLKKAGMTGIKAEIITTPNIEGAVEGGQLMQQIGKSVGMDLQVRRVPYDGYWSTHWMKDPLGYGSINPRPTLDMLFSQFYRSDAPWNESGWKNPQFDRLVTAARGERDQAKRKQMYGDMQTLIYDSCSTLIPLFISSMDGYSNKVKGVEAWPSGMMMGYRFHEFAWLSA</sequence>
<dbReference type="AlphaFoldDB" id="A0A845SFV9"/>
<dbReference type="Gene3D" id="3.10.105.10">
    <property type="entry name" value="Dipeptide-binding Protein, Domain 3"/>
    <property type="match status" value="1"/>
</dbReference>
<dbReference type="SUPFAM" id="SSF53850">
    <property type="entry name" value="Periplasmic binding protein-like II"/>
    <property type="match status" value="1"/>
</dbReference>
<evidence type="ECO:0000313" key="3">
    <source>
        <dbReference type="Proteomes" id="UP000461443"/>
    </source>
</evidence>
<reference evidence="2 3" key="1">
    <citation type="submission" date="2019-12" db="EMBL/GenBank/DDBJ databases">
        <authorList>
            <person name="Lee S.D."/>
        </authorList>
    </citation>
    <scope>NUCLEOTIDE SEQUENCE [LARGE SCALE GENOMIC DNA]</scope>
    <source>
        <strain evidence="2 3">SAP-6</strain>
    </source>
</reference>
<dbReference type="InterPro" id="IPR030678">
    <property type="entry name" value="Peptide/Ni-bd"/>
</dbReference>
<dbReference type="GO" id="GO:0015833">
    <property type="term" value="P:peptide transport"/>
    <property type="evidence" value="ECO:0007669"/>
    <property type="project" value="TreeGrafter"/>
</dbReference>
<dbReference type="GO" id="GO:1904680">
    <property type="term" value="F:peptide transmembrane transporter activity"/>
    <property type="evidence" value="ECO:0007669"/>
    <property type="project" value="TreeGrafter"/>
</dbReference>
<evidence type="ECO:0000259" key="1">
    <source>
        <dbReference type="Pfam" id="PF00496"/>
    </source>
</evidence>
<dbReference type="GO" id="GO:0043190">
    <property type="term" value="C:ATP-binding cassette (ABC) transporter complex"/>
    <property type="evidence" value="ECO:0007669"/>
    <property type="project" value="InterPro"/>
</dbReference>
<protein>
    <submittedName>
        <fullName evidence="2">ABC transporter substrate-binding protein</fullName>
    </submittedName>
</protein>
<dbReference type="Pfam" id="PF00496">
    <property type="entry name" value="SBP_bac_5"/>
    <property type="match status" value="1"/>
</dbReference>
<dbReference type="Gene3D" id="3.90.76.10">
    <property type="entry name" value="Dipeptide-binding Protein, Domain 1"/>
    <property type="match status" value="1"/>
</dbReference>
<dbReference type="PANTHER" id="PTHR30290">
    <property type="entry name" value="PERIPLASMIC BINDING COMPONENT OF ABC TRANSPORTER"/>
    <property type="match status" value="1"/>
</dbReference>
<dbReference type="GO" id="GO:0030288">
    <property type="term" value="C:outer membrane-bounded periplasmic space"/>
    <property type="evidence" value="ECO:0007669"/>
    <property type="project" value="UniProtKB-ARBA"/>
</dbReference>
<gene>
    <name evidence="2" type="ORF">GRH90_05605</name>
</gene>
<dbReference type="InterPro" id="IPR000914">
    <property type="entry name" value="SBP_5_dom"/>
</dbReference>